<name>A0A3D9ICT3_9BACL</name>
<proteinExistence type="inferred from homology"/>
<evidence type="ECO:0000256" key="1">
    <source>
        <dbReference type="ARBA" id="ARBA00008791"/>
    </source>
</evidence>
<comment type="subcellular location">
    <subcellularLocation>
        <location evidence="2">Cytoplasm</location>
    </subcellularLocation>
</comment>
<dbReference type="PRINTS" id="PR01438">
    <property type="entry name" value="UNVRSLSTRESS"/>
</dbReference>
<evidence type="ECO:0000256" key="2">
    <source>
        <dbReference type="PIRNR" id="PIRNR006276"/>
    </source>
</evidence>
<keyword evidence="2" id="KW-0963">Cytoplasm</keyword>
<accession>A0A3D9ICT3</accession>
<evidence type="ECO:0000313" key="5">
    <source>
        <dbReference type="Proteomes" id="UP000256977"/>
    </source>
</evidence>
<dbReference type="Proteomes" id="UP000256977">
    <property type="component" value="Unassembled WGS sequence"/>
</dbReference>
<dbReference type="InterPro" id="IPR014729">
    <property type="entry name" value="Rossmann-like_a/b/a_fold"/>
</dbReference>
<dbReference type="PANTHER" id="PTHR46268">
    <property type="entry name" value="STRESS RESPONSE PROTEIN NHAX"/>
    <property type="match status" value="1"/>
</dbReference>
<protein>
    <recommendedName>
        <fullName evidence="2">Universal stress protein</fullName>
    </recommendedName>
</protein>
<dbReference type="PIRSF" id="PIRSF006276">
    <property type="entry name" value="UspA"/>
    <property type="match status" value="1"/>
</dbReference>
<dbReference type="PANTHER" id="PTHR46268:SF6">
    <property type="entry name" value="UNIVERSAL STRESS PROTEIN UP12"/>
    <property type="match status" value="1"/>
</dbReference>
<comment type="caution">
    <text evidence="4">The sequence shown here is derived from an EMBL/GenBank/DDBJ whole genome shotgun (WGS) entry which is preliminary data.</text>
</comment>
<dbReference type="EMBL" id="QRDZ01000031">
    <property type="protein sequence ID" value="RED59460.1"/>
    <property type="molecule type" value="Genomic_DNA"/>
</dbReference>
<dbReference type="Gene3D" id="3.40.50.620">
    <property type="entry name" value="HUPs"/>
    <property type="match status" value="1"/>
</dbReference>
<dbReference type="RefSeq" id="WP_116064287.1">
    <property type="nucleotide sequence ID" value="NZ_QRDZ01000031.1"/>
</dbReference>
<sequence length="143" mass="15530">MTYHHVLAAFDGSKASAKALAHAVKLVDSRPGSKLTVAHVTARPPYAFAGFGMVVPSGYEERMKEYQVSLVRQAEDAIKELPYAKVAVLEGVPSSAILQYAKEYCCDLIVIGNRGLGPIREWMLGSVSHHVVQQAQIPVLVVK</sequence>
<evidence type="ECO:0000313" key="4">
    <source>
        <dbReference type="EMBL" id="RED59460.1"/>
    </source>
</evidence>
<dbReference type="CDD" id="cd00293">
    <property type="entry name" value="USP-like"/>
    <property type="match status" value="1"/>
</dbReference>
<dbReference type="InterPro" id="IPR006016">
    <property type="entry name" value="UspA"/>
</dbReference>
<dbReference type="InterPro" id="IPR006015">
    <property type="entry name" value="Universal_stress_UspA"/>
</dbReference>
<keyword evidence="5" id="KW-1185">Reference proteome</keyword>
<organism evidence="4 5">
    <name type="scientific">Cohnella phaseoli</name>
    <dbReference type="NCBI Taxonomy" id="456490"/>
    <lineage>
        <taxon>Bacteria</taxon>
        <taxon>Bacillati</taxon>
        <taxon>Bacillota</taxon>
        <taxon>Bacilli</taxon>
        <taxon>Bacillales</taxon>
        <taxon>Paenibacillaceae</taxon>
        <taxon>Cohnella</taxon>
    </lineage>
</organism>
<feature type="domain" description="UspA" evidence="3">
    <location>
        <begin position="3"/>
        <end position="143"/>
    </location>
</feature>
<evidence type="ECO:0000259" key="3">
    <source>
        <dbReference type="Pfam" id="PF00582"/>
    </source>
</evidence>
<comment type="similarity">
    <text evidence="1 2">Belongs to the universal stress protein A family.</text>
</comment>
<dbReference type="OrthoDB" id="9777884at2"/>
<gene>
    <name evidence="4" type="ORF">DFP98_13154</name>
</gene>
<dbReference type="SUPFAM" id="SSF52402">
    <property type="entry name" value="Adenine nucleotide alpha hydrolases-like"/>
    <property type="match status" value="1"/>
</dbReference>
<dbReference type="Pfam" id="PF00582">
    <property type="entry name" value="Usp"/>
    <property type="match status" value="1"/>
</dbReference>
<dbReference type="GO" id="GO:0005737">
    <property type="term" value="C:cytoplasm"/>
    <property type="evidence" value="ECO:0007669"/>
    <property type="project" value="UniProtKB-SubCell"/>
</dbReference>
<dbReference type="AlphaFoldDB" id="A0A3D9ICT3"/>
<reference evidence="4 5" key="1">
    <citation type="submission" date="2018-07" db="EMBL/GenBank/DDBJ databases">
        <title>Genomic Encyclopedia of Type Strains, Phase III (KMG-III): the genomes of soil and plant-associated and newly described type strains.</title>
        <authorList>
            <person name="Whitman W."/>
        </authorList>
    </citation>
    <scope>NUCLEOTIDE SEQUENCE [LARGE SCALE GENOMIC DNA]</scope>
    <source>
        <strain evidence="4 5">CECT 7287</strain>
    </source>
</reference>